<dbReference type="Pfam" id="PF00759">
    <property type="entry name" value="Glyco_hydro_9"/>
    <property type="match status" value="1"/>
</dbReference>
<dbReference type="EC" id="3.2.1.4" evidence="3"/>
<dbReference type="Pfam" id="PF01421">
    <property type="entry name" value="Reprolysin"/>
    <property type="match status" value="1"/>
</dbReference>
<name>A0ABM0GJL5_SACKO</name>
<keyword evidence="7" id="KW-0119">Carbohydrate metabolism</keyword>
<dbReference type="InterPro" id="IPR001590">
    <property type="entry name" value="Peptidase_M12B"/>
</dbReference>
<evidence type="ECO:0000256" key="10">
    <source>
        <dbReference type="PROSITE-ProRule" id="PRU00276"/>
    </source>
</evidence>
<feature type="domain" description="Peptidase M12B" evidence="14">
    <location>
        <begin position="210"/>
        <end position="416"/>
    </location>
</feature>
<evidence type="ECO:0000259" key="14">
    <source>
        <dbReference type="PROSITE" id="PS50215"/>
    </source>
</evidence>
<dbReference type="SMART" id="SM00034">
    <property type="entry name" value="CLECT"/>
    <property type="match status" value="15"/>
</dbReference>
<feature type="domain" description="C-type lectin" evidence="13">
    <location>
        <begin position="2394"/>
        <end position="2502"/>
    </location>
</feature>
<dbReference type="InterPro" id="IPR018378">
    <property type="entry name" value="C-type_lectin_CS"/>
</dbReference>
<comment type="caution">
    <text evidence="10">Lacks conserved residue(s) required for the propagation of feature annotation.</text>
</comment>
<dbReference type="InterPro" id="IPR016187">
    <property type="entry name" value="CTDL_fold"/>
</dbReference>
<gene>
    <name evidence="16" type="primary">LOC100368972</name>
</gene>
<dbReference type="PRINTS" id="PR01217">
    <property type="entry name" value="PRICHEXTENSN"/>
</dbReference>
<reference evidence="16" key="1">
    <citation type="submission" date="2025-08" db="UniProtKB">
        <authorList>
            <consortium name="RefSeq"/>
        </authorList>
    </citation>
    <scope>IDENTIFICATION</scope>
    <source>
        <tissue evidence="16">Testes</tissue>
    </source>
</reference>
<feature type="domain" description="C-type lectin" evidence="13">
    <location>
        <begin position="3584"/>
        <end position="3681"/>
    </location>
</feature>
<keyword evidence="4" id="KW-0378">Hydrolase</keyword>
<evidence type="ECO:0000256" key="7">
    <source>
        <dbReference type="ARBA" id="ARBA00023277"/>
    </source>
</evidence>
<evidence type="ECO:0000256" key="4">
    <source>
        <dbReference type="ARBA" id="ARBA00022801"/>
    </source>
</evidence>
<feature type="domain" description="C-type lectin" evidence="13">
    <location>
        <begin position="3414"/>
        <end position="3527"/>
    </location>
</feature>
<keyword evidence="6" id="KW-1015">Disulfide bond</keyword>
<dbReference type="CDD" id="cd00037">
    <property type="entry name" value="CLECT"/>
    <property type="match status" value="16"/>
</dbReference>
<feature type="domain" description="C-type lectin" evidence="13">
    <location>
        <begin position="1287"/>
        <end position="1392"/>
    </location>
</feature>
<dbReference type="SUPFAM" id="SSF48208">
    <property type="entry name" value="Six-hairpin glycosidases"/>
    <property type="match status" value="1"/>
</dbReference>
<evidence type="ECO:0000256" key="3">
    <source>
        <dbReference type="ARBA" id="ARBA00012601"/>
    </source>
</evidence>
<dbReference type="GeneID" id="100368972"/>
<feature type="domain" description="C-type lectin" evidence="13">
    <location>
        <begin position="2228"/>
        <end position="2335"/>
    </location>
</feature>
<dbReference type="RefSeq" id="XP_002731295.1">
    <property type="nucleotide sequence ID" value="XM_002731249.2"/>
</dbReference>
<keyword evidence="9" id="KW-0624">Polysaccharide degradation</keyword>
<dbReference type="InterPro" id="IPR012341">
    <property type="entry name" value="6hp_glycosidase-like_sf"/>
</dbReference>
<dbReference type="SUPFAM" id="SSF56436">
    <property type="entry name" value="C-type lectin-like"/>
    <property type="match status" value="16"/>
</dbReference>
<feature type="domain" description="C-type lectin" evidence="13">
    <location>
        <begin position="1757"/>
        <end position="1865"/>
    </location>
</feature>
<dbReference type="Gene3D" id="1.50.10.10">
    <property type="match status" value="1"/>
</dbReference>
<evidence type="ECO:0000256" key="8">
    <source>
        <dbReference type="ARBA" id="ARBA00023295"/>
    </source>
</evidence>
<feature type="domain" description="C-type lectin" evidence="13">
    <location>
        <begin position="646"/>
        <end position="749"/>
    </location>
</feature>
<dbReference type="InterPro" id="IPR001701">
    <property type="entry name" value="Glyco_hydro_9"/>
</dbReference>
<evidence type="ECO:0000313" key="15">
    <source>
        <dbReference type="Proteomes" id="UP000694865"/>
    </source>
</evidence>
<dbReference type="InterPro" id="IPR016186">
    <property type="entry name" value="C-type_lectin-like/link_sf"/>
</dbReference>
<sequence>MLRNSVRYLVPALLCSILQCALADEFREFHHDEVLSRIFKNGRSKRQVLDPMYDLISPVINIQRWNGEAESVSFEGLGAKFTVTMRRNLELIRPAAQVMRIQSTQNVTEALPYAAHKHFVGYVDKKDPVTSEILEQGVAAFSQADGLQGSLFFGDNEIIILPYRIGHSNITDLHIMYPALEEEDDLSHDIVRLEAVNRDRRKRQVAIPHQHLEVMVTVDYDVFTELGFQASIDFALWQINLAQAIFMHSSLATHDIKISFTIVKMFIIENNELLEMSGLSKWNDIMDLFTMFAFEWEQPLWNAGGDDDLNYYDVAMVIGGSSITVNGDDNGVSSFEGCHVDNHYVALRYYESEHTGRVLARLFGHVLGMDDDSNDEACVSIGIMSDVNILSFTECNRLAAVSYLSSPEGSCFSDTPPDSVVFNTIESEEQRQDYDCFLRYTENELYYSEGACPWHKTYDTFSCDLWCNVVDKATRVDGCNNEEVMPSYDNSSCGYNMICDELQGCICPEGEDCIGGDDTGTSGVSSYKVITTLGHALAALECIAYGGTLAEIRNIETQNHLESFLESYTQHDKFYFALSRDITTGYRWKSNGDPPVFFYWVSGEPNDVAHECAVLSRSNGYKWLDYGCAEFIGAVCQILSPVTMTYWVPQPTYNREAANNMCNSYGGRLAKVGDAQTQTLVNTFLNEIGIPLASKKVYFSLGQTDGVWQFPDGQEIREFSNWLAEPTAEHNCAVMDVDSGYKWESVDCSTYLNTRHVCEFECVLSASWCHNGAIDMDENGNTCACICDIGWKGPFCLQPETPVHSWYSMSTDTATFYEAQANCSSLGAKLSPVLSPEMFQNVGDFAAANLESEVIVGLYKVGDAWMADGNQFQGAFTSWYGEQPLDYECADIRFVDNEWMMYGRECAVGSTKYMCEFECVEGALWCVNGEVISDELGCECKCDYSWSGQFCSERAGLMLWVNPESVNFESANDQCSALGGRLAPIPDAGTQESVETFLNSQVLPDPRIYFDIFMVNGTWYNSDSVQTWDNWPTAQPDGYDCGILRLKNGVYKWVFTVCTWSGGRLSLCEFDCTRSEWCRHGDIVSDGDTCFCNCHAYWQGTFCSESTTTTMPTTTTARPLEPLKFWVPQPNFSWYDSDLNCAIYGGRLATIVDRWTHDRVVRFLSSQNLATNIIFGLHNVSGVWQYDNGVLPIDGYENWKDEPESTDLCAFLRYANNYQWMAVDCTSGGSNHLCEFDCTVDATWCKNGVISINALEETCSCECDPDWAGPFCMQPDIQPGDPQPVHYYTHKRETEYTIADYDCTLFGGKLAQVHSPELFGFLTAYAESNNEVELGVGLRKVGSTWMSYHVTPQSGYLAWFGGQPADTDDCAFISFNSADNTWGWKGTSCDSKTKKYVCEFDCFVDSNWCVHGDIVQAEENGCICQCHAGWTGHFCAASTSVEYWVTPNNVNALEARDECTARGGSLAIIANIDTLCRVSMILGNQTFIYNKIIFDLTLVNSVWENSHGVQLFRNWVWPPTGTEDCATMRMDLQYIWQPSSCAWRDSRYGLCEFDCTSGTWCSHGSINILEAGCECVCSYGWIGQLCDEIDPLASTTTTAKPVILDPVSFWIPQPTWPRDRAQSLCEMHGGRLAVVVDKWTQARVQSYLASTNPVNNKVFFGLRFVNGLLGYDSGEEVLNYTNWMSGHPLQEYDCAVFSLCRGVILWDVFLDCLTDTSWCVNGQVNISIEDESCYCQCSANWKGPFCMEPESPPALGYSVSDIPADYVTASSVCGASGGTLARIQSPEMFQNLVNFIQSTGQTDVWFGLALSGSNWIYEDGTLQSGFSAWRGSHPNLRDCAYLKSSNGMWEWYGAGCTSLKYYVCQFECDDGDSWCFQGDVVAHETAGCVCECHSGWVGEFCKANKNIAYWVNPVSVNAITARTVCQDKGGRLAKIDSFDQLMYIGTFLDGQTLSDPRLYFDLQLNNTEWYNNDGPQSFLNGLSVGDGTKTCVMLKYGPDMAWNEQVCTWAAGRLSLCEFDCLVDTQWCANGEIQIDDFCTCQCSYGWMGTFCDMPDPTATTTTTLFPTTTTAPIPSTTVHFTTEPPTTTATAAPTTTSTTAPPTTESPTTTTTTAPTTTSTTAPPTTESPTTTTTTAPTTTSTTAPPTTESPTTTTTTAPTTTSTTAPPTTEPPATTTTTAPTTTSTTAPPTTEPSTTTTAPTTTSTTAPPPPPTTTTTTASTLEPPSSNVAFWLSEHTISYDNASLECQMYGGRLATVTSQATQERAVSYMNTVGVSSLSGKVFFRLQRINDVWGYDSGEILEYSNWKYSEEFDWLDCAVFRSTDGYLWERENCTASWEIYHLCEFECIETTNWCTNGQVVTNDSGYTCSCVCDIGWKGTFCKEPDPAPALKYFASRALNIYADAESDCALFGGRLAQTQSQEMFDSVTSFAMSIGLNNWYSGLHMENGKWMSVENVQQSAFMAWKSAQPHDEQCAFMKYDIGAWTWRGTSCTSKRKYVCEFDCVGDTSWCKNGVVVETADSCECRCHDGWSGDFCRVSTSIMYWVNPQPVNGFEARTECQARGGRLAKVADIGTHIAVASFLESVYLADPRVYIGIQKIVDEWVNDDGIQEYFQWNGIVDETNDCVALLQTADFAFQANKCTWSGTRISLCEFDCSVPDWCKNGNIVANTTSCYCQCSYGWRGTLCDDVDPTATTTTVATTTSNTTAEASVMYWVNPVPVNGFRAHEECVAKNGMSAVINDEETYANVISYLNENPAPSVKIYFNVSRNFEDYIWMNRDGLQQFFPSNWAFVNDTKDCMNLRPDQNFKFQSVVCSWGGERVGLCEFDCSLTNRWCINGYGVQTQDSCNCTCLDGWTGALCDEPIVKRSVRNKEQAAVGGAEIHNKGNGAKGGHMIGAIKGPNALSNELVYPVCRSYEAEIQEGCVFEGLGCTFELNLTLNLELAISSAKTQFFNSGGFYGDKFIKPQHCHYLGVVMRRCGIAHVTETVGRAAITLCGGLGGTLFFEGTRYSVVPVDHTDRFEGTHILYEDPEANRKLDTVIEVFRAEAVEEVGVRKKFNLSRPSRDIGRIKKEIPITTTKHRNKRNVDDQREIHVEIMVTIGYDMYLQYRDQSTNFGLSLVNHAQAVYLHESLVNSGIYVKLHVVKMQVFEATILEDMYDVDKWHDIIGLYSAYCSGWEPDYWVENNSDEEHYDIAVVIAGSSVVNTYDDNGLASFRGCNSNHCSVLKYTSFEQAGGLFAHEIGLTLGMYYDSKNPICPAFNSDGTVGIMDDPGSVFFTECNKYELLHYVNSPGVDCFDNAPVPGEWKDYSHNPFEEDVLCQELYYNTPGYYSERRCPWRTPDVTGDCSMWCEVISIETGRKTCSREMMHLPENSAIACGNNKVCSMNECVCPPSADCSDKREVSGIPAVYYKVVSTENTPWVDFNKGCHRLGGRGLKISNLATQAAVVEVIKSRSPTAKFYLDIHRNSSESNQWHTYKQESVYFYSWLPGEPDQNENECAVLSRNDNYEWVDHACDGGAGFICQFDCSDPEWCLHGNVTLIGDSCTCDCEAGWKGEFCEEFATLMTPKYVLPGGSANAVIAQEACLALHGTLPDVSSSDAHDNFKNFLSAMSPVTGDVYVDLTLKRSIWREYSGKASHVVMWADGEPRVNNTCTTVGQNYSYQWKSSDCQDVLLVVCEFSCETAYEDWCRQGDIVSDGNGSCTCQCWPGSYGTFCEEYDYSEVLYKSLLFFETQRSGVLPPDNRIPWRFDSALDDMSENGDDLTGGWYDAGDHCKFSFSHTGNTLRLAWGFLEFKDGYEAAGQLDVMYATLKWGLDYIIKLHTAKYELYACVCNASLDHTYWGRPEDMTMERPAFKIDADNPGSDLAGNAAAALAASYLIFKDIDPAYAALSLSHARDLYDFAYLYRGIYSYNTDVNNYLSSSYYDELVNAAIWMYDATGEVDYLEAAKTMYDEFGLDVTHRTYSWTSAAPALQLLLYLRTQDMKYGTGFEDFLNGWLPGGTVTYTPKGLAWRSPFQTLKIAANAAFLSLVAAKNGLNVDTYLGFARGQLHYILGDTGRSFVGGFGMKPPIRIHHRASSCPTPPEPCNFGVMRDNKPNPNILYGALVGGPDVNDNYEDAIPNWSQNEADIYQAGFQSAIAGLIYFKNNGTIFV</sequence>
<dbReference type="Proteomes" id="UP000694865">
    <property type="component" value="Unplaced"/>
</dbReference>
<evidence type="ECO:0000256" key="12">
    <source>
        <dbReference type="SAM" id="SignalP"/>
    </source>
</evidence>
<dbReference type="Gene3D" id="3.40.390.10">
    <property type="entry name" value="Collagenase (Catalytic Domain)"/>
    <property type="match status" value="2"/>
</dbReference>
<protein>
    <recommendedName>
        <fullName evidence="3">cellulase</fullName>
        <ecNumber evidence="3">3.2.1.4</ecNumber>
    </recommendedName>
</protein>
<evidence type="ECO:0000256" key="5">
    <source>
        <dbReference type="ARBA" id="ARBA00023001"/>
    </source>
</evidence>
<dbReference type="InterPro" id="IPR000742">
    <property type="entry name" value="EGF"/>
</dbReference>
<dbReference type="Gene3D" id="3.10.100.10">
    <property type="entry name" value="Mannose-Binding Protein A, subunit A"/>
    <property type="match status" value="16"/>
</dbReference>
<comment type="catalytic activity">
    <reaction evidence="1">
        <text>Endohydrolysis of (1-&gt;4)-beta-D-glucosidic linkages in cellulose, lichenin and cereal beta-D-glucans.</text>
        <dbReference type="EC" id="3.2.1.4"/>
    </reaction>
</comment>
<proteinExistence type="inferred from homology"/>
<comment type="similarity">
    <text evidence="2">Belongs to the glycosyl hydrolase 9 (cellulase E) family.</text>
</comment>
<accession>A0ABM0GJL5</accession>
<keyword evidence="15" id="KW-1185">Reference proteome</keyword>
<organism evidence="15 16">
    <name type="scientific">Saccoglossus kowalevskii</name>
    <name type="common">Acorn worm</name>
    <dbReference type="NCBI Taxonomy" id="10224"/>
    <lineage>
        <taxon>Eukaryota</taxon>
        <taxon>Metazoa</taxon>
        <taxon>Hemichordata</taxon>
        <taxon>Enteropneusta</taxon>
        <taxon>Harrimaniidae</taxon>
        <taxon>Saccoglossus</taxon>
    </lineage>
</organism>
<dbReference type="SMART" id="SM00181">
    <property type="entry name" value="EGF"/>
    <property type="match status" value="14"/>
</dbReference>
<dbReference type="InterPro" id="IPR024079">
    <property type="entry name" value="MetalloPept_cat_dom_sf"/>
</dbReference>
<feature type="signal peptide" evidence="12">
    <location>
        <begin position="1"/>
        <end position="23"/>
    </location>
</feature>
<evidence type="ECO:0000256" key="11">
    <source>
        <dbReference type="SAM" id="MobiDB-lite"/>
    </source>
</evidence>
<evidence type="ECO:0000256" key="2">
    <source>
        <dbReference type="ARBA" id="ARBA00007072"/>
    </source>
</evidence>
<dbReference type="PROSITE" id="PS50215">
    <property type="entry name" value="ADAM_MEPRO"/>
    <property type="match status" value="2"/>
</dbReference>
<feature type="domain" description="C-type lectin" evidence="13">
    <location>
        <begin position="538"/>
        <end position="637"/>
    </location>
</feature>
<evidence type="ECO:0000313" key="16">
    <source>
        <dbReference type="RefSeq" id="XP_002731295.1"/>
    </source>
</evidence>
<dbReference type="PANTHER" id="PTHR22298">
    <property type="entry name" value="ENDO-1,4-BETA-GLUCANASE"/>
    <property type="match status" value="1"/>
</dbReference>
<feature type="region of interest" description="Disordered" evidence="11">
    <location>
        <begin position="2068"/>
        <end position="2227"/>
    </location>
</feature>
<keyword evidence="12" id="KW-0732">Signal</keyword>
<dbReference type="SUPFAM" id="SSF55486">
    <property type="entry name" value="Metalloproteases ('zincins'), catalytic domain"/>
    <property type="match status" value="2"/>
</dbReference>
<feature type="domain" description="C-type lectin" evidence="13">
    <location>
        <begin position="1125"/>
        <end position="1225"/>
    </location>
</feature>
<feature type="chain" id="PRO_5047198228" description="cellulase" evidence="12">
    <location>
        <begin position="24"/>
        <end position="4156"/>
    </location>
</feature>
<dbReference type="InterPro" id="IPR008928">
    <property type="entry name" value="6-hairpin_glycosidase_sf"/>
</dbReference>
<keyword evidence="5" id="KW-0136">Cellulose degradation</keyword>
<evidence type="ECO:0000256" key="1">
    <source>
        <dbReference type="ARBA" id="ARBA00000966"/>
    </source>
</evidence>
<evidence type="ECO:0000259" key="13">
    <source>
        <dbReference type="PROSITE" id="PS50041"/>
    </source>
</evidence>
<feature type="active site" evidence="10">
    <location>
        <position position="3244"/>
    </location>
</feature>
<feature type="domain" description="Peptidase M12B" evidence="14">
    <location>
        <begin position="3095"/>
        <end position="3304"/>
    </location>
</feature>
<keyword evidence="8" id="KW-0326">Glycosidase</keyword>
<feature type="compositionally biased region" description="Low complexity" evidence="11">
    <location>
        <begin position="2068"/>
        <end position="2208"/>
    </location>
</feature>
<dbReference type="PROSITE" id="PS00615">
    <property type="entry name" value="C_TYPE_LECTIN_1"/>
    <property type="match status" value="2"/>
</dbReference>
<dbReference type="InterPro" id="IPR001304">
    <property type="entry name" value="C-type_lectin-like"/>
</dbReference>
<evidence type="ECO:0000256" key="9">
    <source>
        <dbReference type="ARBA" id="ARBA00023326"/>
    </source>
</evidence>
<dbReference type="Pfam" id="PF00059">
    <property type="entry name" value="Lectin_C"/>
    <property type="match status" value="6"/>
</dbReference>
<evidence type="ECO:0000256" key="6">
    <source>
        <dbReference type="ARBA" id="ARBA00023157"/>
    </source>
</evidence>
<dbReference type="PROSITE" id="PS50041">
    <property type="entry name" value="C_TYPE_LECTIN_2"/>
    <property type="match status" value="9"/>
</dbReference>